<dbReference type="InterPro" id="IPR013922">
    <property type="entry name" value="Cyclin_PHO80-like"/>
</dbReference>
<feature type="compositionally biased region" description="Polar residues" evidence="1">
    <location>
        <begin position="340"/>
        <end position="363"/>
    </location>
</feature>
<dbReference type="Proteomes" id="UP000190744">
    <property type="component" value="Unassembled WGS sequence"/>
</dbReference>
<feature type="compositionally biased region" description="Low complexity" evidence="1">
    <location>
        <begin position="12"/>
        <end position="55"/>
    </location>
</feature>
<feature type="compositionally biased region" description="Basic and acidic residues" evidence="1">
    <location>
        <begin position="488"/>
        <end position="497"/>
    </location>
</feature>
<sequence>MLGGANADSVYSRTSQSTPSAQSAPASSRSRSSSVNSTGTPTSTTAPPASGSGSTRLPAPNDVLPAYIQSQTPSLPSSRSTPSNPPSRPPPSMTSHSHYGIPPDHPSHSNSHTPQYPHHSQMGHHAATASITSAPNPHPQASPDSPRLQPTFRSMQSLGGSEANSPSRIRVRSLSHIQSLASEEFLHQSHRSHLPGHGSQPRQFEISSMPVTDIIEMVAGLLTKITTTNDMHHEHVHRHIPPPDGTSNLSPQATSVLAFHGKNVPSITILSYLTRIHKYCPTTYEVFLSLLVYFDRMTELVNRDQLGHGQHHYTSTPGELSSSTSTESLVTDSRHREQDSSMVTPPSSTRMTGQDPSPNSTISPALYPQGEDDNLSHFFVVDSFNIHRLVIAGVTCASKFFSDVFYTNSRYAKVGGLPLVELNHLELQFLMLNDFRLAIPVEELESYGTMLVEFYAREIVAQQQQQHQSVPRPINPASDSAADAMYMRSRDKRRDQPDFGQTPTPP</sequence>
<protein>
    <submittedName>
        <fullName evidence="2">Putative cyclin-dependent protein kinase complex component</fullName>
    </submittedName>
</protein>
<feature type="compositionally biased region" description="Polar residues" evidence="1">
    <location>
        <begin position="151"/>
        <end position="167"/>
    </location>
</feature>
<gene>
    <name evidence="2" type="ORF">PEBR_36450</name>
</gene>
<accession>A0A1S9RCP6</accession>
<comment type="caution">
    <text evidence="2">The sequence shown here is derived from an EMBL/GenBank/DDBJ whole genome shotgun (WGS) entry which is preliminary data.</text>
</comment>
<dbReference type="Gene3D" id="1.10.472.10">
    <property type="entry name" value="Cyclin-like"/>
    <property type="match status" value="1"/>
</dbReference>
<dbReference type="EMBL" id="LJBN01000203">
    <property type="protein sequence ID" value="OOQ83161.1"/>
    <property type="molecule type" value="Genomic_DNA"/>
</dbReference>
<dbReference type="PANTHER" id="PTHR15615">
    <property type="match status" value="1"/>
</dbReference>
<evidence type="ECO:0000256" key="1">
    <source>
        <dbReference type="SAM" id="MobiDB-lite"/>
    </source>
</evidence>
<dbReference type="GO" id="GO:0016301">
    <property type="term" value="F:kinase activity"/>
    <property type="evidence" value="ECO:0007669"/>
    <property type="project" value="UniProtKB-KW"/>
</dbReference>
<dbReference type="GO" id="GO:0000307">
    <property type="term" value="C:cyclin-dependent protein kinase holoenzyme complex"/>
    <property type="evidence" value="ECO:0007669"/>
    <property type="project" value="TreeGrafter"/>
</dbReference>
<keyword evidence="2" id="KW-0418">Kinase</keyword>
<feature type="compositionally biased region" description="Pro residues" evidence="1">
    <location>
        <begin position="83"/>
        <end position="92"/>
    </location>
</feature>
<proteinExistence type="predicted"/>
<dbReference type="GO" id="GO:0019901">
    <property type="term" value="F:protein kinase binding"/>
    <property type="evidence" value="ECO:0007669"/>
    <property type="project" value="InterPro"/>
</dbReference>
<feature type="region of interest" description="Disordered" evidence="1">
    <location>
        <begin position="465"/>
        <end position="506"/>
    </location>
</feature>
<keyword evidence="2" id="KW-0808">Transferase</keyword>
<feature type="compositionally biased region" description="Low complexity" evidence="1">
    <location>
        <begin position="70"/>
        <end position="82"/>
    </location>
</feature>
<feature type="compositionally biased region" description="Low complexity" evidence="1">
    <location>
        <begin position="314"/>
        <end position="331"/>
    </location>
</feature>
<dbReference type="Pfam" id="PF08613">
    <property type="entry name" value="Cyclin"/>
    <property type="match status" value="2"/>
</dbReference>
<dbReference type="GO" id="GO:0005634">
    <property type="term" value="C:nucleus"/>
    <property type="evidence" value="ECO:0007669"/>
    <property type="project" value="TreeGrafter"/>
</dbReference>
<evidence type="ECO:0000313" key="3">
    <source>
        <dbReference type="Proteomes" id="UP000190744"/>
    </source>
</evidence>
<dbReference type="PANTHER" id="PTHR15615:SF94">
    <property type="entry name" value="PHO85 CYCLIN-6-RELATED"/>
    <property type="match status" value="1"/>
</dbReference>
<dbReference type="AlphaFoldDB" id="A0A1S9RCP6"/>
<evidence type="ECO:0000313" key="2">
    <source>
        <dbReference type="EMBL" id="OOQ83161.1"/>
    </source>
</evidence>
<reference evidence="3" key="1">
    <citation type="submission" date="2015-09" db="EMBL/GenBank/DDBJ databases">
        <authorList>
            <person name="Fill T.P."/>
            <person name="Baretta J.F."/>
            <person name="de Almeida L.G."/>
            <person name="Rocha M."/>
            <person name="de Souza D.H."/>
            <person name="Malavazi I."/>
            <person name="Cerdeira L.T."/>
            <person name="Hong H."/>
            <person name="Samborskyy M."/>
            <person name="de Vasconcelos A.T."/>
            <person name="Leadlay P."/>
            <person name="Rodrigues-Filho E."/>
        </authorList>
    </citation>
    <scope>NUCLEOTIDE SEQUENCE [LARGE SCALE GENOMIC DNA]</scope>
    <source>
        <strain evidence="3">LaBioMMi 136</strain>
    </source>
</reference>
<feature type="region of interest" description="Disordered" evidence="1">
    <location>
        <begin position="1"/>
        <end position="168"/>
    </location>
</feature>
<name>A0A1S9RCP6_PENBI</name>
<dbReference type="CDD" id="cd20558">
    <property type="entry name" value="CYCLIN_ScPCL7-like"/>
    <property type="match status" value="1"/>
</dbReference>
<organism evidence="2 3">
    <name type="scientific">Penicillium brasilianum</name>
    <dbReference type="NCBI Taxonomy" id="104259"/>
    <lineage>
        <taxon>Eukaryota</taxon>
        <taxon>Fungi</taxon>
        <taxon>Dikarya</taxon>
        <taxon>Ascomycota</taxon>
        <taxon>Pezizomycotina</taxon>
        <taxon>Eurotiomycetes</taxon>
        <taxon>Eurotiomycetidae</taxon>
        <taxon>Eurotiales</taxon>
        <taxon>Aspergillaceae</taxon>
        <taxon>Penicillium</taxon>
    </lineage>
</organism>
<feature type="region of interest" description="Disordered" evidence="1">
    <location>
        <begin position="308"/>
        <end position="366"/>
    </location>
</feature>
<dbReference type="GO" id="GO:0016538">
    <property type="term" value="F:cyclin-dependent protein serine/threonine kinase regulator activity"/>
    <property type="evidence" value="ECO:0007669"/>
    <property type="project" value="TreeGrafter"/>
</dbReference>